<proteinExistence type="predicted"/>
<evidence type="ECO:0000313" key="9">
    <source>
        <dbReference type="EMBL" id="SHM03204.1"/>
    </source>
</evidence>
<feature type="domain" description="4Fe-4S ferredoxin-type" evidence="8">
    <location>
        <begin position="156"/>
        <end position="187"/>
    </location>
</feature>
<evidence type="ECO:0000256" key="3">
    <source>
        <dbReference type="ARBA" id="ARBA00022723"/>
    </source>
</evidence>
<keyword evidence="2" id="KW-0004">4Fe-4S</keyword>
<evidence type="ECO:0000256" key="4">
    <source>
        <dbReference type="ARBA" id="ARBA00022982"/>
    </source>
</evidence>
<keyword evidence="5" id="KW-0408">Iron</keyword>
<evidence type="ECO:0000313" key="10">
    <source>
        <dbReference type="Proteomes" id="UP000184375"/>
    </source>
</evidence>
<dbReference type="GO" id="GO:0051539">
    <property type="term" value="F:4 iron, 4 sulfur cluster binding"/>
    <property type="evidence" value="ECO:0007669"/>
    <property type="project" value="UniProtKB-KW"/>
</dbReference>
<keyword evidence="3" id="KW-0479">Metal-binding</keyword>
<keyword evidence="10" id="KW-1185">Reference proteome</keyword>
<feature type="transmembrane region" description="Helical" evidence="7">
    <location>
        <begin position="7"/>
        <end position="24"/>
    </location>
</feature>
<feature type="transmembrane region" description="Helical" evidence="7">
    <location>
        <begin position="30"/>
        <end position="47"/>
    </location>
</feature>
<dbReference type="Proteomes" id="UP000184375">
    <property type="component" value="Unassembled WGS sequence"/>
</dbReference>
<evidence type="ECO:0000256" key="1">
    <source>
        <dbReference type="ARBA" id="ARBA00022448"/>
    </source>
</evidence>
<dbReference type="OrthoDB" id="9786132at2"/>
<dbReference type="SUPFAM" id="SSF54862">
    <property type="entry name" value="4Fe-4S ferredoxins"/>
    <property type="match status" value="1"/>
</dbReference>
<dbReference type="Gene3D" id="3.30.70.20">
    <property type="match status" value="1"/>
</dbReference>
<dbReference type="GO" id="GO:0005886">
    <property type="term" value="C:plasma membrane"/>
    <property type="evidence" value="ECO:0007669"/>
    <property type="project" value="TreeGrafter"/>
</dbReference>
<dbReference type="Pfam" id="PF12801">
    <property type="entry name" value="Fer4_5"/>
    <property type="match status" value="2"/>
</dbReference>
<evidence type="ECO:0000256" key="5">
    <source>
        <dbReference type="ARBA" id="ARBA00023004"/>
    </source>
</evidence>
<dbReference type="Pfam" id="PF13237">
    <property type="entry name" value="Fer4_10"/>
    <property type="match status" value="1"/>
</dbReference>
<gene>
    <name evidence="9" type="ORF">SAMN05660826_00012</name>
</gene>
<dbReference type="GO" id="GO:0046872">
    <property type="term" value="F:metal ion binding"/>
    <property type="evidence" value="ECO:0007669"/>
    <property type="project" value="UniProtKB-KW"/>
</dbReference>
<keyword evidence="4" id="KW-0249">Electron transport</keyword>
<dbReference type="PROSITE" id="PS51379">
    <property type="entry name" value="4FE4S_FER_2"/>
    <property type="match status" value="2"/>
</dbReference>
<dbReference type="InterPro" id="IPR017900">
    <property type="entry name" value="4Fe4S_Fe_S_CS"/>
</dbReference>
<dbReference type="AlphaFoldDB" id="A0A1M7FGL2"/>
<evidence type="ECO:0000256" key="2">
    <source>
        <dbReference type="ARBA" id="ARBA00022485"/>
    </source>
</evidence>
<keyword evidence="7" id="KW-1133">Transmembrane helix</keyword>
<keyword evidence="7" id="KW-0472">Membrane</keyword>
<dbReference type="PANTHER" id="PTHR30176:SF3">
    <property type="entry name" value="FERREDOXIN-TYPE PROTEIN NAPH"/>
    <property type="match status" value="1"/>
</dbReference>
<name>A0A1M7FGL2_9FIRM</name>
<keyword evidence="7" id="KW-0812">Transmembrane</keyword>
<reference evidence="10" key="1">
    <citation type="submission" date="2016-11" db="EMBL/GenBank/DDBJ databases">
        <authorList>
            <person name="Varghese N."/>
            <person name="Submissions S."/>
        </authorList>
    </citation>
    <scope>NUCLEOTIDE SEQUENCE [LARGE SCALE GENOMIC DNA]</scope>
    <source>
        <strain evidence="10">DSM 18802</strain>
    </source>
</reference>
<keyword evidence="6" id="KW-0411">Iron-sulfur</keyword>
<evidence type="ECO:0000256" key="7">
    <source>
        <dbReference type="SAM" id="Phobius"/>
    </source>
</evidence>
<evidence type="ECO:0000256" key="6">
    <source>
        <dbReference type="ARBA" id="ARBA00023014"/>
    </source>
</evidence>
<feature type="domain" description="4Fe-4S ferredoxin-type" evidence="8">
    <location>
        <begin position="190"/>
        <end position="215"/>
    </location>
</feature>
<keyword evidence="1" id="KW-0813">Transport</keyword>
<dbReference type="InterPro" id="IPR017896">
    <property type="entry name" value="4Fe4S_Fe-S-bd"/>
</dbReference>
<dbReference type="InterPro" id="IPR051684">
    <property type="entry name" value="Electron_Trans/Redox"/>
</dbReference>
<dbReference type="EMBL" id="FRCR01000001">
    <property type="protein sequence ID" value="SHM03204.1"/>
    <property type="molecule type" value="Genomic_DNA"/>
</dbReference>
<sequence length="220" mass="24749">MKINNNFNRWIWLLFIVFLILGLINQSFGLLAIICMISPIAAGFFKGRIWCGRYCPRGSFYDQVLARVGKEGRRIPPLLKRAWFRWAVFVSLMAFMAYNLFRAEKTLAGVGAVFYTMVVMTTFIGTVLGYFFSPRSWCKICPMGTIAVLAQRGVKEPITLDSERCISCGKCARFCPMEIPVHSFKEDGKVLDPDCLKCGVCIKSCPVKALHFGTGRKNAA</sequence>
<organism evidence="9 10">
    <name type="scientific">Caldanaerovirga acetigignens</name>
    <dbReference type="NCBI Taxonomy" id="447595"/>
    <lineage>
        <taxon>Bacteria</taxon>
        <taxon>Bacillati</taxon>
        <taxon>Bacillota</taxon>
        <taxon>Clostridia</taxon>
        <taxon>Thermosediminibacterales</taxon>
        <taxon>Thermosediminibacteraceae</taxon>
        <taxon>Caldanaerovirga</taxon>
    </lineage>
</organism>
<dbReference type="PROSITE" id="PS00198">
    <property type="entry name" value="4FE4S_FER_1"/>
    <property type="match status" value="2"/>
</dbReference>
<evidence type="ECO:0000259" key="8">
    <source>
        <dbReference type="PROSITE" id="PS51379"/>
    </source>
</evidence>
<accession>A0A1M7FGL2</accession>
<dbReference type="STRING" id="447595.SAMN05660826_00012"/>
<dbReference type="PANTHER" id="PTHR30176">
    <property type="entry name" value="FERREDOXIN-TYPE PROTEIN NAPH"/>
    <property type="match status" value="1"/>
</dbReference>
<protein>
    <submittedName>
        <fullName evidence="9">4Fe-4S binding domain-containing protein</fullName>
    </submittedName>
</protein>
<feature type="transmembrane region" description="Helical" evidence="7">
    <location>
        <begin position="113"/>
        <end position="133"/>
    </location>
</feature>
<feature type="transmembrane region" description="Helical" evidence="7">
    <location>
        <begin position="83"/>
        <end position="101"/>
    </location>
</feature>